<dbReference type="Gene3D" id="1.25.40.570">
    <property type="match status" value="1"/>
</dbReference>
<organism evidence="4">
    <name type="scientific">Saccharomyces cerevisiae</name>
    <name type="common">Baker's yeast</name>
    <dbReference type="NCBI Taxonomy" id="4932"/>
    <lineage>
        <taxon>Eukaryota</taxon>
        <taxon>Fungi</taxon>
        <taxon>Dikarya</taxon>
        <taxon>Ascomycota</taxon>
        <taxon>Saccharomycotina</taxon>
        <taxon>Saccharomycetes</taxon>
        <taxon>Saccharomycetales</taxon>
        <taxon>Saccharomycetaceae</taxon>
        <taxon>Saccharomyces</taxon>
    </lineage>
</organism>
<accession>A0ABF7PIZ8</accession>
<dbReference type="InterPro" id="IPR040780">
    <property type="entry name" value="Rpn6_C_helix"/>
</dbReference>
<dbReference type="InterPro" id="IPR011990">
    <property type="entry name" value="TPR-like_helical_dom_sf"/>
</dbReference>
<dbReference type="FunFam" id="1.25.40.570:FF:000010">
    <property type="entry name" value="26S proteasome regulatory subunit RPN6"/>
    <property type="match status" value="1"/>
</dbReference>
<keyword evidence="2" id="KW-0647">Proteasome</keyword>
<dbReference type="InterPro" id="IPR050871">
    <property type="entry name" value="26S_Proteasome/COP9_Components"/>
</dbReference>
<reference evidence="4" key="1">
    <citation type="submission" date="2020-01" db="EMBL/GenBank/DDBJ databases">
        <title>Inscripta technologies.</title>
        <authorList>
            <person name="Fiddes I.T."/>
            <person name="Church D.M."/>
        </authorList>
    </citation>
    <scope>NUCLEOTIDE SEQUENCE</scope>
    <source>
        <strain evidence="4">INSC1005</strain>
    </source>
</reference>
<proteinExistence type="inferred from homology"/>
<dbReference type="GO" id="GO:0008541">
    <property type="term" value="C:proteasome regulatory particle, lid subcomplex"/>
    <property type="evidence" value="ECO:0007669"/>
    <property type="project" value="UniProtKB-ARBA"/>
</dbReference>
<dbReference type="Pfam" id="PF01399">
    <property type="entry name" value="PCI"/>
    <property type="match status" value="1"/>
</dbReference>
<feature type="domain" description="PCI" evidence="3">
    <location>
        <begin position="235"/>
        <end position="404"/>
    </location>
</feature>
<dbReference type="InterPro" id="IPR040773">
    <property type="entry name" value="Rpn6_N"/>
</dbReference>
<dbReference type="PROSITE" id="PS50250">
    <property type="entry name" value="PCI"/>
    <property type="match status" value="1"/>
</dbReference>
<evidence type="ECO:0000259" key="3">
    <source>
        <dbReference type="PROSITE" id="PS50250"/>
    </source>
</evidence>
<dbReference type="SMART" id="SM00753">
    <property type="entry name" value="PAM"/>
    <property type="match status" value="1"/>
</dbReference>
<feature type="non-terminal residue" evidence="4">
    <location>
        <position position="1"/>
    </location>
</feature>
<dbReference type="Pfam" id="PF18503">
    <property type="entry name" value="RPN6_C_helix"/>
    <property type="match status" value="1"/>
</dbReference>
<dbReference type="SUPFAM" id="SSF46785">
    <property type="entry name" value="Winged helix' DNA-binding domain"/>
    <property type="match status" value="1"/>
</dbReference>
<evidence type="ECO:0000313" key="4">
    <source>
        <dbReference type="EMBL" id="KAF1910014.1"/>
    </source>
</evidence>
<protein>
    <submittedName>
        <fullName evidence="4">RPN6 isoform 1</fullName>
    </submittedName>
</protein>
<dbReference type="InterPro" id="IPR000717">
    <property type="entry name" value="PCI_dom"/>
</dbReference>
<dbReference type="AlphaFoldDB" id="A0ABF7PIZ8"/>
<dbReference type="SUPFAM" id="SSF48452">
    <property type="entry name" value="TPR-like"/>
    <property type="match status" value="1"/>
</dbReference>
<dbReference type="InterPro" id="IPR036390">
    <property type="entry name" value="WH_DNA-bd_sf"/>
</dbReference>
<evidence type="ECO:0000256" key="2">
    <source>
        <dbReference type="ARBA" id="ARBA00022942"/>
    </source>
</evidence>
<dbReference type="KEGG" id="sce:YDL097C"/>
<dbReference type="Pfam" id="PF18055">
    <property type="entry name" value="RPN6_N"/>
    <property type="match status" value="1"/>
</dbReference>
<dbReference type="SMR" id="A0ABF7PIZ8"/>
<dbReference type="PANTHER" id="PTHR10678">
    <property type="entry name" value="26S PROTEASOME NON-ATPASE REGULATORY SUBUNIT 11/COP9 SIGNALOSOME COMPLEX SUBUNIT 2"/>
    <property type="match status" value="1"/>
</dbReference>
<sequence length="434" mass="49774">MSLPGSKLEEARRLVNEKQYNEAEQVYLSLLDKDSSQSSAAAGASVDDKRRNEQETSILELGQLYVTMGAKDKLREFIPHSTEYMMQFAKSKTVKVLKTLIEKFEQVPDSLDDQIFVCEKSIEFAKREKRVFLKHSLSIKLATLHYQKKQYKDSLALINDLLREFKKLDDKPSLVDVHLLESKVYHKLRNLAKSKASLTAARTAANSIYCPTQTVAELDLMSGILHCEDKDYKTAFSYFFESFESYHNLTTHNSYEKACQVLKYMLLSKIMLNLIDDVKNILNAKYTKETYQSRGIDAMKAVAEAYNNRSLLDFNTALKQYEKELMGDELTRSHFNALYDTLLESNLCKIIEPFECVEISHISKIIGLDTQQVEGKLSQMILDKIFYGVLDQGNGWLYVYETPNQDATYDSALELVGQLNKVVDQLFEKASVLY</sequence>
<evidence type="ECO:0000256" key="1">
    <source>
        <dbReference type="ARBA" id="ARBA00007454"/>
    </source>
</evidence>
<comment type="caution">
    <text evidence="4">The sequence shown here is derived from an EMBL/GenBank/DDBJ whole genome shotgun (WGS) entry which is preliminary data.</text>
</comment>
<gene>
    <name evidence="4" type="primary">RPN6</name>
    <name evidence="4" type="ORF">GI527_G0000833</name>
</gene>
<dbReference type="SMART" id="SM00088">
    <property type="entry name" value="PINT"/>
    <property type="match status" value="1"/>
</dbReference>
<name>A0ABF7PIZ8_YEASX</name>
<comment type="similarity">
    <text evidence="1">Belongs to the proteasome subunit S9 family.</text>
</comment>
<dbReference type="EMBL" id="JAAEAL010000001">
    <property type="protein sequence ID" value="KAF1910014.1"/>
    <property type="molecule type" value="Genomic_DNA"/>
</dbReference>